<reference evidence="3" key="2">
    <citation type="submission" date="2009-11" db="EMBL/GenBank/DDBJ databases">
        <title>The Genome Sequence of Allomyces macrogynus strain ATCC 38327.</title>
        <authorList>
            <consortium name="The Broad Institute Genome Sequencing Platform"/>
            <person name="Russ C."/>
            <person name="Cuomo C."/>
            <person name="Shea T."/>
            <person name="Young S.K."/>
            <person name="Zeng Q."/>
            <person name="Koehrsen M."/>
            <person name="Haas B."/>
            <person name="Borodovsky M."/>
            <person name="Guigo R."/>
            <person name="Alvarado L."/>
            <person name="Berlin A."/>
            <person name="Borenstein D."/>
            <person name="Chen Z."/>
            <person name="Engels R."/>
            <person name="Freedman E."/>
            <person name="Gellesch M."/>
            <person name="Goldberg J."/>
            <person name="Griggs A."/>
            <person name="Gujja S."/>
            <person name="Heiman D."/>
            <person name="Hepburn T."/>
            <person name="Howarth C."/>
            <person name="Jen D."/>
            <person name="Larson L."/>
            <person name="Lewis B."/>
            <person name="Mehta T."/>
            <person name="Park D."/>
            <person name="Pearson M."/>
            <person name="Roberts A."/>
            <person name="Saif S."/>
            <person name="Shenoy N."/>
            <person name="Sisk P."/>
            <person name="Stolte C."/>
            <person name="Sykes S."/>
            <person name="Walk T."/>
            <person name="White J."/>
            <person name="Yandava C."/>
            <person name="Burger G."/>
            <person name="Gray M.W."/>
            <person name="Holland P.W.H."/>
            <person name="King N."/>
            <person name="Lang F.B.F."/>
            <person name="Roger A.J."/>
            <person name="Ruiz-Trillo I."/>
            <person name="Lander E."/>
            <person name="Nusbaum C."/>
        </authorList>
    </citation>
    <scope>NUCLEOTIDE SEQUENCE [LARGE SCALE GENOMIC DNA]</scope>
    <source>
        <strain evidence="3">ATCC 38327</strain>
    </source>
</reference>
<gene>
    <name evidence="2" type="ORF">AMAG_19999</name>
</gene>
<accession>A0A0L0T4F6</accession>
<proteinExistence type="predicted"/>
<dbReference type="AlphaFoldDB" id="A0A0L0T4F6"/>
<dbReference type="VEuPathDB" id="FungiDB:AMAG_19999"/>
<evidence type="ECO:0000256" key="1">
    <source>
        <dbReference type="SAM" id="MobiDB-lite"/>
    </source>
</evidence>
<feature type="compositionally biased region" description="Low complexity" evidence="1">
    <location>
        <begin position="159"/>
        <end position="169"/>
    </location>
</feature>
<organism evidence="2 3">
    <name type="scientific">Allomyces macrogynus (strain ATCC 38327)</name>
    <name type="common">Allomyces javanicus var. macrogynus</name>
    <dbReference type="NCBI Taxonomy" id="578462"/>
    <lineage>
        <taxon>Eukaryota</taxon>
        <taxon>Fungi</taxon>
        <taxon>Fungi incertae sedis</taxon>
        <taxon>Blastocladiomycota</taxon>
        <taxon>Blastocladiomycetes</taxon>
        <taxon>Blastocladiales</taxon>
        <taxon>Blastocladiaceae</taxon>
        <taxon>Allomyces</taxon>
    </lineage>
</organism>
<name>A0A0L0T4F6_ALLM3</name>
<feature type="compositionally biased region" description="Acidic residues" evidence="1">
    <location>
        <begin position="131"/>
        <end position="142"/>
    </location>
</feature>
<evidence type="ECO:0000313" key="2">
    <source>
        <dbReference type="EMBL" id="KNE69586.1"/>
    </source>
</evidence>
<reference evidence="2 3" key="1">
    <citation type="submission" date="2009-11" db="EMBL/GenBank/DDBJ databases">
        <title>Annotation of Allomyces macrogynus ATCC 38327.</title>
        <authorList>
            <consortium name="The Broad Institute Genome Sequencing Platform"/>
            <person name="Russ C."/>
            <person name="Cuomo C."/>
            <person name="Burger G."/>
            <person name="Gray M.W."/>
            <person name="Holland P.W.H."/>
            <person name="King N."/>
            <person name="Lang F.B.F."/>
            <person name="Roger A.J."/>
            <person name="Ruiz-Trillo I."/>
            <person name="Young S.K."/>
            <person name="Zeng Q."/>
            <person name="Gargeya S."/>
            <person name="Fitzgerald M."/>
            <person name="Haas B."/>
            <person name="Abouelleil A."/>
            <person name="Alvarado L."/>
            <person name="Arachchi H.M."/>
            <person name="Berlin A."/>
            <person name="Chapman S.B."/>
            <person name="Gearin G."/>
            <person name="Goldberg J."/>
            <person name="Griggs A."/>
            <person name="Gujja S."/>
            <person name="Hansen M."/>
            <person name="Heiman D."/>
            <person name="Howarth C."/>
            <person name="Larimer J."/>
            <person name="Lui A."/>
            <person name="MacDonald P.J.P."/>
            <person name="McCowen C."/>
            <person name="Montmayeur A."/>
            <person name="Murphy C."/>
            <person name="Neiman D."/>
            <person name="Pearson M."/>
            <person name="Priest M."/>
            <person name="Roberts A."/>
            <person name="Saif S."/>
            <person name="Shea T."/>
            <person name="Sisk P."/>
            <person name="Stolte C."/>
            <person name="Sykes S."/>
            <person name="Wortman J."/>
            <person name="Nusbaum C."/>
            <person name="Birren B."/>
        </authorList>
    </citation>
    <scope>NUCLEOTIDE SEQUENCE [LARGE SCALE GENOMIC DNA]</scope>
    <source>
        <strain evidence="2 3">ATCC 38327</strain>
    </source>
</reference>
<dbReference type="EMBL" id="GG745361">
    <property type="protein sequence ID" value="KNE69586.1"/>
    <property type="molecule type" value="Genomic_DNA"/>
</dbReference>
<evidence type="ECO:0000313" key="3">
    <source>
        <dbReference type="Proteomes" id="UP000054350"/>
    </source>
</evidence>
<feature type="compositionally biased region" description="Low complexity" evidence="1">
    <location>
        <begin position="96"/>
        <end position="112"/>
    </location>
</feature>
<feature type="compositionally biased region" description="Basic and acidic residues" evidence="1">
    <location>
        <begin position="52"/>
        <end position="74"/>
    </location>
</feature>
<feature type="region of interest" description="Disordered" evidence="1">
    <location>
        <begin position="1"/>
        <end position="143"/>
    </location>
</feature>
<feature type="compositionally biased region" description="Basic residues" evidence="1">
    <location>
        <begin position="1"/>
        <end position="17"/>
    </location>
</feature>
<feature type="compositionally biased region" description="Polar residues" evidence="1">
    <location>
        <begin position="20"/>
        <end position="31"/>
    </location>
</feature>
<keyword evidence="3" id="KW-1185">Reference proteome</keyword>
<feature type="region of interest" description="Disordered" evidence="1">
    <location>
        <begin position="159"/>
        <end position="183"/>
    </location>
</feature>
<sequence length="227" mass="24373">MCRARRRRRRSASRSRARLTSCTASRWSRTGSLRPAARTATHWHDEDDDDWDHDHGDESSDDDHKHSDDEDVRPRWAPPAPAKKQPVVTVTPASPAKPLWTPPAKTTTTTTLGFSMTKPTSSLASSVDWSSLDDDDDEDEDGGLASSLAAMSFKVTPATPAAATAAMPADKARQESLDSALGNSLPAVPQAAAAAKGKYVPPSKRTAQYASPVMTRIGGFLAPPARK</sequence>
<feature type="compositionally biased region" description="Low complexity" evidence="1">
    <location>
        <begin position="121"/>
        <end position="130"/>
    </location>
</feature>
<protein>
    <submittedName>
        <fullName evidence="2">Uncharacterized protein</fullName>
    </submittedName>
</protein>
<dbReference type="Proteomes" id="UP000054350">
    <property type="component" value="Unassembled WGS sequence"/>
</dbReference>